<proteinExistence type="predicted"/>
<keyword evidence="2" id="KW-1185">Reference proteome</keyword>
<dbReference type="Proteomes" id="UP000019277">
    <property type="component" value="Unassembled WGS sequence"/>
</dbReference>
<evidence type="ECO:0000313" key="1">
    <source>
        <dbReference type="EMBL" id="EWC64108.1"/>
    </source>
</evidence>
<protein>
    <submittedName>
        <fullName evidence="1">Uncharacterized protein</fullName>
    </submittedName>
</protein>
<gene>
    <name evidence="1" type="ORF">UO65_0564</name>
</gene>
<evidence type="ECO:0000313" key="2">
    <source>
        <dbReference type="Proteomes" id="UP000019277"/>
    </source>
</evidence>
<name>W7IUU6_9PSEU</name>
<accession>A0A8E2WWU9</accession>
<dbReference type="STRING" id="909613.UO65_0564"/>
<organism evidence="1 2">
    <name type="scientific">Actinokineospora spheciospongiae</name>
    <dbReference type="NCBI Taxonomy" id="909613"/>
    <lineage>
        <taxon>Bacteria</taxon>
        <taxon>Bacillati</taxon>
        <taxon>Actinomycetota</taxon>
        <taxon>Actinomycetes</taxon>
        <taxon>Pseudonocardiales</taxon>
        <taxon>Pseudonocardiaceae</taxon>
        <taxon>Actinokineospora</taxon>
    </lineage>
</organism>
<dbReference type="AlphaFoldDB" id="W7IUU6"/>
<dbReference type="OrthoDB" id="3695640at2"/>
<dbReference type="EMBL" id="AYXG01000022">
    <property type="protein sequence ID" value="EWC64108.1"/>
    <property type="molecule type" value="Genomic_DNA"/>
</dbReference>
<accession>W7IUU6</accession>
<dbReference type="RefSeq" id="WP_035278410.1">
    <property type="nucleotide sequence ID" value="NZ_AYXG01000022.1"/>
</dbReference>
<reference evidence="1 2" key="1">
    <citation type="journal article" date="2014" name="Genome Announc.">
        <title>Draft Genome Sequence of the Antitrypanosomally Active Sponge-Associated Bacterium Actinokineospora sp. Strain EG49.</title>
        <authorList>
            <person name="Harjes J."/>
            <person name="Ryu T."/>
            <person name="Abdelmohsen U.R."/>
            <person name="Moitinho-Silva L."/>
            <person name="Horn H."/>
            <person name="Ravasi T."/>
            <person name="Hentschel U."/>
        </authorList>
    </citation>
    <scope>NUCLEOTIDE SEQUENCE [LARGE SCALE GENOMIC DNA]</scope>
    <source>
        <strain evidence="1 2">EG49</strain>
    </source>
</reference>
<sequence length="121" mass="13458">MTAPDPANRYKALLGLAHQAEQEFRQQESVRAAKLGGELFEAGRAVEATTKHEAEVVREVTAWWSDVTAKLLRVSWAHPGPRPKPDPAGHPELLGDYLAEVEPKTEALFAALRRAVWPRKL</sequence>
<comment type="caution">
    <text evidence="1">The sequence shown here is derived from an EMBL/GenBank/DDBJ whole genome shotgun (WGS) entry which is preliminary data.</text>
</comment>